<dbReference type="PANTHER" id="PTHR37833">
    <property type="entry name" value="LIPOPROTEIN-RELATED"/>
    <property type="match status" value="1"/>
</dbReference>
<gene>
    <name evidence="1" type="ORF">IAB08_06265</name>
</gene>
<dbReference type="Proteomes" id="UP000823612">
    <property type="component" value="Unassembled WGS sequence"/>
</dbReference>
<dbReference type="EMBL" id="JADIMZ010000094">
    <property type="protein sequence ID" value="MBO8432879.1"/>
    <property type="molecule type" value="Genomic_DNA"/>
</dbReference>
<dbReference type="AlphaFoldDB" id="A0A9D9DS01"/>
<evidence type="ECO:0000313" key="2">
    <source>
        <dbReference type="Proteomes" id="UP000823612"/>
    </source>
</evidence>
<reference evidence="1" key="1">
    <citation type="submission" date="2020-10" db="EMBL/GenBank/DDBJ databases">
        <authorList>
            <person name="Gilroy R."/>
        </authorList>
    </citation>
    <scope>NUCLEOTIDE SEQUENCE</scope>
    <source>
        <strain evidence="1">2889</strain>
    </source>
</reference>
<sequence>MLVAALLCANVVYAAETAKQPVQTEKVEGPGIKFEKTVHDYGTIEQGANGDCEFVFTNNGTEPLILSNVRSSCGCTIPSWPREPIMPGKSSAIKVHYDTNRIGGIAKSITVSTNGTPERIVLSIRGTVTPKK</sequence>
<dbReference type="PANTHER" id="PTHR37833:SF1">
    <property type="entry name" value="SIGNAL PEPTIDE PROTEIN"/>
    <property type="match status" value="1"/>
</dbReference>
<name>A0A9D9DS01_9BACT</name>
<dbReference type="Gene3D" id="2.60.40.10">
    <property type="entry name" value="Immunoglobulins"/>
    <property type="match status" value="1"/>
</dbReference>
<protein>
    <submittedName>
        <fullName evidence="1">DUF1573 domain-containing protein</fullName>
    </submittedName>
</protein>
<dbReference type="InterPro" id="IPR011467">
    <property type="entry name" value="DUF1573"/>
</dbReference>
<reference evidence="1" key="2">
    <citation type="journal article" date="2021" name="PeerJ">
        <title>Extensive microbial diversity within the chicken gut microbiome revealed by metagenomics and culture.</title>
        <authorList>
            <person name="Gilroy R."/>
            <person name="Ravi A."/>
            <person name="Getino M."/>
            <person name="Pursley I."/>
            <person name="Horton D.L."/>
            <person name="Alikhan N.F."/>
            <person name="Baker D."/>
            <person name="Gharbi K."/>
            <person name="Hall N."/>
            <person name="Watson M."/>
            <person name="Adriaenssens E.M."/>
            <person name="Foster-Nyarko E."/>
            <person name="Jarju S."/>
            <person name="Secka A."/>
            <person name="Antonio M."/>
            <person name="Oren A."/>
            <person name="Chaudhuri R.R."/>
            <person name="La Ragione R."/>
            <person name="Hildebrand F."/>
            <person name="Pallen M.J."/>
        </authorList>
    </citation>
    <scope>NUCLEOTIDE SEQUENCE</scope>
    <source>
        <strain evidence="1">2889</strain>
    </source>
</reference>
<accession>A0A9D9DS01</accession>
<evidence type="ECO:0000313" key="1">
    <source>
        <dbReference type="EMBL" id="MBO8432879.1"/>
    </source>
</evidence>
<dbReference type="InterPro" id="IPR013783">
    <property type="entry name" value="Ig-like_fold"/>
</dbReference>
<comment type="caution">
    <text evidence="1">The sequence shown here is derived from an EMBL/GenBank/DDBJ whole genome shotgun (WGS) entry which is preliminary data.</text>
</comment>
<dbReference type="Pfam" id="PF07610">
    <property type="entry name" value="DUF1573"/>
    <property type="match status" value="1"/>
</dbReference>
<organism evidence="1 2">
    <name type="scientific">Candidatus Pullibacteroides excrementavium</name>
    <dbReference type="NCBI Taxonomy" id="2840905"/>
    <lineage>
        <taxon>Bacteria</taxon>
        <taxon>Pseudomonadati</taxon>
        <taxon>Bacteroidota</taxon>
        <taxon>Bacteroidia</taxon>
        <taxon>Bacteroidales</taxon>
        <taxon>Candidatus Pullibacteroides</taxon>
    </lineage>
</organism>
<proteinExistence type="predicted"/>